<dbReference type="RefSeq" id="WP_144685968.1">
    <property type="nucleotide sequence ID" value="NZ_VLLC01000025.1"/>
</dbReference>
<comment type="caution">
    <text evidence="1">The sequence shown here is derived from an EMBL/GenBank/DDBJ whole genome shotgun (WGS) entry which is preliminary data.</text>
</comment>
<dbReference type="Gene3D" id="1.10.3210.10">
    <property type="entry name" value="Hypothetical protein af1432"/>
    <property type="match status" value="1"/>
</dbReference>
<evidence type="ECO:0000313" key="1">
    <source>
        <dbReference type="EMBL" id="TWI67803.1"/>
    </source>
</evidence>
<protein>
    <submittedName>
        <fullName evidence="1">HD domain-containing protein</fullName>
    </submittedName>
</protein>
<dbReference type="SUPFAM" id="SSF109604">
    <property type="entry name" value="HD-domain/PDEase-like"/>
    <property type="match status" value="1"/>
</dbReference>
<keyword evidence="2" id="KW-1185">Reference proteome</keyword>
<organism evidence="1 2">
    <name type="scientific">Desulfobotulus alkaliphilus</name>
    <dbReference type="NCBI Taxonomy" id="622671"/>
    <lineage>
        <taxon>Bacteria</taxon>
        <taxon>Pseudomonadati</taxon>
        <taxon>Thermodesulfobacteriota</taxon>
        <taxon>Desulfobacteria</taxon>
        <taxon>Desulfobacterales</taxon>
        <taxon>Desulfobacteraceae</taxon>
        <taxon>Desulfobotulus</taxon>
    </lineage>
</organism>
<sequence>MQTIYYDIREMARAIVHGAPSPAFYGECAFFLEKSCLFFERDAKVAGIRDKVMLLLAEDWGHGMGHSRKVAVEAGALIFMEGMASGIREEASLDHLMRLAHCAGLLHDICRKEKNHAEKGAVMAQGILDEEGFSERDVAGVCEAIRRHEAFRHYPEAEALSLNTDLLVSCLYDADKFRWGPDNFTHTVWDMLASARVPVHAFLKGYPQGIAGIARIRETFRSHYGRRFGPEFIDIGMGIAARVYVAVLERYGRDGG</sequence>
<dbReference type="AlphaFoldDB" id="A0A562RFY6"/>
<dbReference type="OrthoDB" id="5448782at2"/>
<proteinExistence type="predicted"/>
<name>A0A562RFY6_9BACT</name>
<gene>
    <name evidence="1" type="ORF">LZ24_02732</name>
</gene>
<evidence type="ECO:0000313" key="2">
    <source>
        <dbReference type="Proteomes" id="UP000318307"/>
    </source>
</evidence>
<dbReference type="Proteomes" id="UP000318307">
    <property type="component" value="Unassembled WGS sequence"/>
</dbReference>
<dbReference type="EMBL" id="VLLC01000025">
    <property type="protein sequence ID" value="TWI67803.1"/>
    <property type="molecule type" value="Genomic_DNA"/>
</dbReference>
<accession>A0A562RFY6</accession>
<reference evidence="1 2" key="1">
    <citation type="submission" date="2019-07" db="EMBL/GenBank/DDBJ databases">
        <title>Genome sequencing of 100 strains of the haloalkaliphilic chemolithoautotrophic sulfur-oxidizing bacterium Thioalkalivibrio.</title>
        <authorList>
            <person name="Muyzer G."/>
        </authorList>
    </citation>
    <scope>NUCLEOTIDE SEQUENCE [LARGE SCALE GENOMIC DNA]</scope>
    <source>
        <strain evidence="1 2">ASO4-4</strain>
    </source>
</reference>